<sequence length="438" mass="49919">MEVFTKKCDENLNEPPVIPVKPATGSAPRQPPLLENSSDYTVWKFKVTAYLRKVTASEHFDYLVSYLSDEATKRAMVNGFAADNTLAQNWKILDDCFSMPVDPQQAAIRFLSRHQTPGENPIDYFNSLQQMAVQAFPCLDATGRDELIKSRFVEGLIFSSLKEHFLLNPLTDINALKRTTFRFMAAEQLKSLIDIHQPTAMTVIQPTKASRPINSQHISDVTQSSHWNNSRRQFSPAEKWRSTNSYHGRQSECPYCRRFGKNAKKCGHNRSVNTSKPHIFHLSSYVNHVRLITIKGRVQGIDIEILLETGASASLIKNELLGRLNHEVQQTRYPSTLLTASGDPLKVNSKVWLDLTIYRHLFRHGFLVCPTLTWDMILGVDFMLEHKAGIFMDRLEAKFGETRIRLHHTDMSFKAVSYVGISDPVRQVNGNRILTEKD</sequence>
<dbReference type="InParanoid" id="A0A3Q0KK44"/>
<dbReference type="Gene3D" id="2.40.70.10">
    <property type="entry name" value="Acid Proteases"/>
    <property type="match status" value="1"/>
</dbReference>
<dbReference type="WBParaSite" id="Smp_106390.1">
    <property type="protein sequence ID" value="Smp_106390.1"/>
    <property type="gene ID" value="Smp_106390"/>
</dbReference>
<evidence type="ECO:0000256" key="1">
    <source>
        <dbReference type="SAM" id="MobiDB-lite"/>
    </source>
</evidence>
<reference evidence="2" key="1">
    <citation type="journal article" date="2012" name="PLoS Negl. Trop. Dis.">
        <title>A systematically improved high quality genome and transcriptome of the human blood fluke Schistosoma mansoni.</title>
        <authorList>
            <person name="Protasio A.V."/>
            <person name="Tsai I.J."/>
            <person name="Babbage A."/>
            <person name="Nichol S."/>
            <person name="Hunt M."/>
            <person name="Aslett M.A."/>
            <person name="De Silva N."/>
            <person name="Velarde G.S."/>
            <person name="Anderson T.J."/>
            <person name="Clark R.C."/>
            <person name="Davidson C."/>
            <person name="Dillon G.P."/>
            <person name="Holroyd N.E."/>
            <person name="LoVerde P.T."/>
            <person name="Lloyd C."/>
            <person name="McQuillan J."/>
            <person name="Oliveira G."/>
            <person name="Otto T.D."/>
            <person name="Parker-Manuel S.J."/>
            <person name="Quail M.A."/>
            <person name="Wilson R.A."/>
            <person name="Zerlotini A."/>
            <person name="Dunne D.W."/>
            <person name="Berriman M."/>
        </authorList>
    </citation>
    <scope>NUCLEOTIDE SEQUENCE [LARGE SCALE GENOMIC DNA]</scope>
    <source>
        <strain evidence="2">Puerto Rican</strain>
    </source>
</reference>
<evidence type="ECO:0000313" key="3">
    <source>
        <dbReference type="WBParaSite" id="Smp_106390.1"/>
    </source>
</evidence>
<protein>
    <submittedName>
        <fullName evidence="3">Peptidase A2 domain-containing protein</fullName>
    </submittedName>
</protein>
<name>A0A3Q0KK44_SCHMA</name>
<dbReference type="Proteomes" id="UP000008854">
    <property type="component" value="Unassembled WGS sequence"/>
</dbReference>
<accession>A0A3Q0KK44</accession>
<dbReference type="Pfam" id="PF13975">
    <property type="entry name" value="gag-asp_proteas"/>
    <property type="match status" value="1"/>
</dbReference>
<organism evidence="2 3">
    <name type="scientific">Schistosoma mansoni</name>
    <name type="common">Blood fluke</name>
    <dbReference type="NCBI Taxonomy" id="6183"/>
    <lineage>
        <taxon>Eukaryota</taxon>
        <taxon>Metazoa</taxon>
        <taxon>Spiralia</taxon>
        <taxon>Lophotrochozoa</taxon>
        <taxon>Platyhelminthes</taxon>
        <taxon>Trematoda</taxon>
        <taxon>Digenea</taxon>
        <taxon>Strigeidida</taxon>
        <taxon>Schistosomatoidea</taxon>
        <taxon>Schistosomatidae</taxon>
        <taxon>Schistosoma</taxon>
    </lineage>
</organism>
<dbReference type="SUPFAM" id="SSF50630">
    <property type="entry name" value="Acid proteases"/>
    <property type="match status" value="1"/>
</dbReference>
<dbReference type="CDD" id="cd00303">
    <property type="entry name" value="retropepsin_like"/>
    <property type="match status" value="1"/>
</dbReference>
<feature type="region of interest" description="Disordered" evidence="1">
    <location>
        <begin position="219"/>
        <end position="243"/>
    </location>
</feature>
<dbReference type="InterPro" id="IPR021109">
    <property type="entry name" value="Peptidase_aspartic_dom_sf"/>
</dbReference>
<reference evidence="3" key="2">
    <citation type="submission" date="2018-12" db="UniProtKB">
        <authorList>
            <consortium name="WormBaseParasite"/>
        </authorList>
    </citation>
    <scope>IDENTIFICATION</scope>
    <source>
        <strain evidence="3">Puerto Rican</strain>
    </source>
</reference>
<proteinExistence type="predicted"/>
<feature type="compositionally biased region" description="Polar residues" evidence="1">
    <location>
        <begin position="219"/>
        <end position="233"/>
    </location>
</feature>
<evidence type="ECO:0000313" key="2">
    <source>
        <dbReference type="Proteomes" id="UP000008854"/>
    </source>
</evidence>
<dbReference type="AlphaFoldDB" id="A0A3Q0KK44"/>
<keyword evidence="2" id="KW-1185">Reference proteome</keyword>
<dbReference type="STRING" id="6183.A0A3Q0KK44"/>